<name>A0A0F9AW04_9ZZZZ</name>
<gene>
    <name evidence="1" type="ORF">LCGC14_2801420</name>
</gene>
<comment type="caution">
    <text evidence="1">The sequence shown here is derived from an EMBL/GenBank/DDBJ whole genome shotgun (WGS) entry which is preliminary data.</text>
</comment>
<evidence type="ECO:0000313" key="1">
    <source>
        <dbReference type="EMBL" id="KKK82634.1"/>
    </source>
</evidence>
<reference evidence="1" key="1">
    <citation type="journal article" date="2015" name="Nature">
        <title>Complex archaea that bridge the gap between prokaryotes and eukaryotes.</title>
        <authorList>
            <person name="Spang A."/>
            <person name="Saw J.H."/>
            <person name="Jorgensen S.L."/>
            <person name="Zaremba-Niedzwiedzka K."/>
            <person name="Martijn J."/>
            <person name="Lind A.E."/>
            <person name="van Eijk R."/>
            <person name="Schleper C."/>
            <person name="Guy L."/>
            <person name="Ettema T.J."/>
        </authorList>
    </citation>
    <scope>NUCLEOTIDE SEQUENCE</scope>
</reference>
<organism evidence="1">
    <name type="scientific">marine sediment metagenome</name>
    <dbReference type="NCBI Taxonomy" id="412755"/>
    <lineage>
        <taxon>unclassified sequences</taxon>
        <taxon>metagenomes</taxon>
        <taxon>ecological metagenomes</taxon>
    </lineage>
</organism>
<dbReference type="EMBL" id="LAZR01052582">
    <property type="protein sequence ID" value="KKK82634.1"/>
    <property type="molecule type" value="Genomic_DNA"/>
</dbReference>
<dbReference type="AlphaFoldDB" id="A0A0F9AW04"/>
<proteinExistence type="predicted"/>
<sequence>MAMRREREIPNPKIAIFIIPDKYLNVLNDFSMDVIKRIVDKLKSSNIEIYFNDKVLKGQGEATKEAVKMLGNDLDSTYFISPHGLKVLLRFQ</sequence>
<accession>A0A0F9AW04</accession>
<protein>
    <submittedName>
        <fullName evidence="1">Uncharacterized protein</fullName>
    </submittedName>
</protein>